<sequence length="354" mass="39209">MAAKDLNIAFLGASPTLDWHHSGGAEFFMRKALEAHAGHVTFFNVNNTEPPQPQIDESDEGRPPFDVTFLAPTVPLSNTLFERHAPLTVHALGPNSIHGPARFADAPVLFLIDVLRSIRKSRLLASSDFLIVPSDKTARNLRLGDASVEVVPWGANINPTSGFQPKTISYDHPLQLLLITRNWHNSGGALSFQTLQLLRSSGIDAHLTIVGCVPPDQHVNEWVTVHPFLDKSKLEEEATFMDILRRSHFLLHPSAVGLGFPVCEASAFGVPTLCFPSLADLVRDNVNGRIFPVSKTSEQFYHAIRYFLENPGTYTAMSRSSRQEYEERLNWDAWGSATAHLLRDYIRKLGSGLG</sequence>
<dbReference type="GO" id="GO:0016740">
    <property type="term" value="F:transferase activity"/>
    <property type="evidence" value="ECO:0007669"/>
    <property type="project" value="UniProtKB-KW"/>
</dbReference>
<dbReference type="OrthoDB" id="9790710at2"/>
<proteinExistence type="predicted"/>
<dbReference type="CDD" id="cd03801">
    <property type="entry name" value="GT4_PimA-like"/>
    <property type="match status" value="1"/>
</dbReference>
<name>A0A238J7W8_9RHOB</name>
<keyword evidence="1" id="KW-0808">Transferase</keyword>
<organism evidence="1 2">
    <name type="scientific">Pelagimonas phthalicica</name>
    <dbReference type="NCBI Taxonomy" id="1037362"/>
    <lineage>
        <taxon>Bacteria</taxon>
        <taxon>Pseudomonadati</taxon>
        <taxon>Pseudomonadota</taxon>
        <taxon>Alphaproteobacteria</taxon>
        <taxon>Rhodobacterales</taxon>
        <taxon>Roseobacteraceae</taxon>
        <taxon>Pelagimonas</taxon>
    </lineage>
</organism>
<keyword evidence="2" id="KW-1185">Reference proteome</keyword>
<dbReference type="Gene3D" id="3.40.50.2000">
    <property type="entry name" value="Glycogen Phosphorylase B"/>
    <property type="match status" value="1"/>
</dbReference>
<dbReference type="AlphaFoldDB" id="A0A238J7W8"/>
<dbReference type="Pfam" id="PF13692">
    <property type="entry name" value="Glyco_trans_1_4"/>
    <property type="match status" value="1"/>
</dbReference>
<dbReference type="Proteomes" id="UP000225972">
    <property type="component" value="Unassembled WGS sequence"/>
</dbReference>
<dbReference type="EMBL" id="FXXP01000001">
    <property type="protein sequence ID" value="SMX26443.1"/>
    <property type="molecule type" value="Genomic_DNA"/>
</dbReference>
<accession>A0A238J7W8</accession>
<dbReference type="SUPFAM" id="SSF53756">
    <property type="entry name" value="UDP-Glycosyltransferase/glycogen phosphorylase"/>
    <property type="match status" value="1"/>
</dbReference>
<protein>
    <submittedName>
        <fullName evidence="1">Glycosyl transferases group 1</fullName>
    </submittedName>
</protein>
<dbReference type="RefSeq" id="WP_133840720.1">
    <property type="nucleotide sequence ID" value="NZ_FXXP01000001.1"/>
</dbReference>
<dbReference type="PANTHER" id="PTHR12526">
    <property type="entry name" value="GLYCOSYLTRANSFERASE"/>
    <property type="match status" value="1"/>
</dbReference>
<dbReference type="PANTHER" id="PTHR12526:SF637">
    <property type="entry name" value="GLYCOSYLTRANSFERASE EPSF-RELATED"/>
    <property type="match status" value="1"/>
</dbReference>
<evidence type="ECO:0000313" key="2">
    <source>
        <dbReference type="Proteomes" id="UP000225972"/>
    </source>
</evidence>
<reference evidence="2" key="1">
    <citation type="submission" date="2017-05" db="EMBL/GenBank/DDBJ databases">
        <authorList>
            <person name="Rodrigo-Torres L."/>
            <person name="Arahal R. D."/>
            <person name="Lucena T."/>
        </authorList>
    </citation>
    <scope>NUCLEOTIDE SEQUENCE [LARGE SCALE GENOMIC DNA]</scope>
    <source>
        <strain evidence="2">CECT 8649</strain>
    </source>
</reference>
<gene>
    <name evidence="1" type="ORF">TRP8649_00522</name>
</gene>
<evidence type="ECO:0000313" key="1">
    <source>
        <dbReference type="EMBL" id="SMX26443.1"/>
    </source>
</evidence>